<evidence type="ECO:0000313" key="11">
    <source>
        <dbReference type="Proteomes" id="UP000005447"/>
    </source>
</evidence>
<dbReference type="HOGENOM" id="CLU_109427_0_0_1"/>
<feature type="chain" id="PRO_5044733066" evidence="8">
    <location>
        <begin position="23"/>
        <end position="200"/>
    </location>
</feature>
<dbReference type="OMA" id="VVRMEIM"/>
<evidence type="ECO:0000256" key="7">
    <source>
        <dbReference type="RuleBase" id="RU000436"/>
    </source>
</evidence>
<dbReference type="InterPro" id="IPR009079">
    <property type="entry name" value="4_helix_cytokine-like_core"/>
</dbReference>
<dbReference type="VEuPathDB" id="HostDB:ENSCPOG00000010375"/>
<gene>
    <name evidence="10" type="primary">LOC100725529</name>
    <name evidence="9" type="synonym">IF1BB2</name>
</gene>
<reference evidence="10" key="3">
    <citation type="submission" date="2025-05" db="UniProtKB">
        <authorList>
            <consortium name="Ensembl"/>
        </authorList>
    </citation>
    <scope>IDENTIFICATION</scope>
    <source>
        <strain evidence="10">2N</strain>
    </source>
</reference>
<comment type="subcellular location">
    <subcellularLocation>
        <location evidence="1">Secreted</location>
    </subcellularLocation>
</comment>
<keyword evidence="11" id="KW-1185">Reference proteome</keyword>
<reference evidence="9" key="2">
    <citation type="journal article" date="2020" name="Genomics">
        <title>Comparative genomic analysis of eutherian interferon genes.</title>
        <authorList>
            <person name="Premzl M."/>
        </authorList>
    </citation>
    <scope>NUCLEOTIDE SEQUENCE</scope>
</reference>
<protein>
    <submittedName>
        <fullName evidence="9">Interferon 1BB2</fullName>
    </submittedName>
</protein>
<dbReference type="Gene3D" id="1.20.1250.10">
    <property type="match status" value="1"/>
</dbReference>
<evidence type="ECO:0000256" key="3">
    <source>
        <dbReference type="ARBA" id="ARBA00022514"/>
    </source>
</evidence>
<dbReference type="AlphaFoldDB" id="H0W289"/>
<dbReference type="Pfam" id="PF00143">
    <property type="entry name" value="Interferon"/>
    <property type="match status" value="1"/>
</dbReference>
<evidence type="ECO:0000313" key="9">
    <source>
        <dbReference type="EMBL" id="CAB0000239.1"/>
    </source>
</evidence>
<reference evidence="11" key="1">
    <citation type="journal article" date="2011" name="Nature">
        <title>A high-resolution map of human evolutionary constraint using 29 mammals.</title>
        <authorList>
            <person name="Lindblad-Toh K."/>
            <person name="Garber M."/>
            <person name="Zuk O."/>
            <person name="Lin M.F."/>
            <person name="Parker B.J."/>
            <person name="Washietl S."/>
            <person name="Kheradpour P."/>
            <person name="Ernst J."/>
            <person name="Jordan G."/>
            <person name="Mauceli E."/>
            <person name="Ward L.D."/>
            <person name="Lowe C.B."/>
            <person name="Holloway A.K."/>
            <person name="Clamp M."/>
            <person name="Gnerre S."/>
            <person name="Alfoldi J."/>
            <person name="Beal K."/>
            <person name="Chang J."/>
            <person name="Clawson H."/>
            <person name="Cuff J."/>
            <person name="Di Palma F."/>
            <person name="Fitzgerald S."/>
            <person name="Flicek P."/>
            <person name="Guttman M."/>
            <person name="Hubisz M.J."/>
            <person name="Jaffe D.B."/>
            <person name="Jungreis I."/>
            <person name="Kent W.J."/>
            <person name="Kostka D."/>
            <person name="Lara M."/>
            <person name="Martins A.L."/>
            <person name="Massingham T."/>
            <person name="Moltke I."/>
            <person name="Raney B.J."/>
            <person name="Rasmussen M.D."/>
            <person name="Robinson J."/>
            <person name="Stark A."/>
            <person name="Vilella A.J."/>
            <person name="Wen J."/>
            <person name="Xie X."/>
            <person name="Zody M.C."/>
            <person name="Baldwin J."/>
            <person name="Bloom T."/>
            <person name="Chin C.W."/>
            <person name="Heiman D."/>
            <person name="Nicol R."/>
            <person name="Nusbaum C."/>
            <person name="Young S."/>
            <person name="Wilkinson J."/>
            <person name="Worley K.C."/>
            <person name="Kovar C.L."/>
            <person name="Muzny D.M."/>
            <person name="Gibbs R.A."/>
            <person name="Cree A."/>
            <person name="Dihn H.H."/>
            <person name="Fowler G."/>
            <person name="Jhangiani S."/>
            <person name="Joshi V."/>
            <person name="Lee S."/>
            <person name="Lewis L.R."/>
            <person name="Nazareth L.V."/>
            <person name="Okwuonu G."/>
            <person name="Santibanez J."/>
            <person name="Warren W.C."/>
            <person name="Mardis E.R."/>
            <person name="Weinstock G.M."/>
            <person name="Wilson R.K."/>
            <person name="Delehaunty K."/>
            <person name="Dooling D."/>
            <person name="Fronik C."/>
            <person name="Fulton L."/>
            <person name="Fulton B."/>
            <person name="Graves T."/>
            <person name="Minx P."/>
            <person name="Sodergren E."/>
            <person name="Birney E."/>
            <person name="Margulies E.H."/>
            <person name="Herrero J."/>
            <person name="Green E.D."/>
            <person name="Haussler D."/>
            <person name="Siepel A."/>
            <person name="Goldman N."/>
            <person name="Pollard K.S."/>
            <person name="Pedersen J.S."/>
            <person name="Lander E.S."/>
            <person name="Kellis M."/>
        </authorList>
    </citation>
    <scope>NUCLEOTIDE SEQUENCE [LARGE SCALE GENOMIC DNA]</scope>
    <source>
        <strain evidence="11">2N</strain>
    </source>
</reference>
<evidence type="ECO:0000256" key="2">
    <source>
        <dbReference type="ARBA" id="ARBA00011033"/>
    </source>
</evidence>
<dbReference type="PANTHER" id="PTHR11691:SF37">
    <property type="entry name" value="INTERFERON OMEGA-1"/>
    <property type="match status" value="1"/>
</dbReference>
<dbReference type="GO" id="GO:0005615">
    <property type="term" value="C:extracellular space"/>
    <property type="evidence" value="ECO:0007669"/>
    <property type="project" value="UniProtKB-KW"/>
</dbReference>
<feature type="signal peptide" evidence="8">
    <location>
        <begin position="1"/>
        <end position="22"/>
    </location>
</feature>
<organism evidence="10 11">
    <name type="scientific">Cavia porcellus</name>
    <name type="common">Guinea pig</name>
    <dbReference type="NCBI Taxonomy" id="10141"/>
    <lineage>
        <taxon>Eukaryota</taxon>
        <taxon>Metazoa</taxon>
        <taxon>Chordata</taxon>
        <taxon>Craniata</taxon>
        <taxon>Vertebrata</taxon>
        <taxon>Euteleostomi</taxon>
        <taxon>Mammalia</taxon>
        <taxon>Eutheria</taxon>
        <taxon>Euarchontoglires</taxon>
        <taxon>Glires</taxon>
        <taxon>Rodentia</taxon>
        <taxon>Hystricomorpha</taxon>
        <taxon>Caviidae</taxon>
        <taxon>Cavia</taxon>
    </lineage>
</organism>
<keyword evidence="3 7" id="KW-0202">Cytokine</keyword>
<dbReference type="PRINTS" id="PR00266">
    <property type="entry name" value="INTERFERONAB"/>
</dbReference>
<dbReference type="GO" id="GO:0005125">
    <property type="term" value="F:cytokine activity"/>
    <property type="evidence" value="ECO:0007669"/>
    <property type="project" value="UniProtKB-KW"/>
</dbReference>
<dbReference type="PROSITE" id="PS00252">
    <property type="entry name" value="INTERFERON_A_B_D"/>
    <property type="match status" value="1"/>
</dbReference>
<dbReference type="OrthoDB" id="9529410at2759"/>
<dbReference type="KEGG" id="cpoc:100725529"/>
<keyword evidence="5 7" id="KW-0051">Antiviral defense</keyword>
<dbReference type="InterPro" id="IPR000471">
    <property type="entry name" value="Interferon_alpha/beta/delta"/>
</dbReference>
<evidence type="ECO:0000256" key="1">
    <source>
        <dbReference type="ARBA" id="ARBA00004613"/>
    </source>
</evidence>
<comment type="similarity">
    <text evidence="2 7">Belongs to the alpha/beta interferon family.</text>
</comment>
<evidence type="ECO:0000256" key="4">
    <source>
        <dbReference type="ARBA" id="ARBA00022525"/>
    </source>
</evidence>
<dbReference type="FunFam" id="1.20.1250.10:FF:000001">
    <property type="entry name" value="Interferon alpha"/>
    <property type="match status" value="1"/>
</dbReference>
<keyword evidence="8" id="KW-0732">Signal</keyword>
<dbReference type="GO" id="GO:0051607">
    <property type="term" value="P:defense response to virus"/>
    <property type="evidence" value="ECO:0007669"/>
    <property type="project" value="UniProtKB-KW"/>
</dbReference>
<proteinExistence type="inferred from homology"/>
<dbReference type="STRING" id="10141.ENSCPOP00000017081"/>
<evidence type="ECO:0000256" key="5">
    <source>
        <dbReference type="ARBA" id="ARBA00023118"/>
    </source>
</evidence>
<dbReference type="EMBL" id="AAKN02003566">
    <property type="status" value="NOT_ANNOTATED_CDS"/>
    <property type="molecule type" value="Genomic_DNA"/>
</dbReference>
<dbReference type="GeneID" id="100725529"/>
<dbReference type="GO" id="GO:0005126">
    <property type="term" value="F:cytokine receptor binding"/>
    <property type="evidence" value="ECO:0007669"/>
    <property type="project" value="InterPro"/>
</dbReference>
<dbReference type="eggNOG" id="ENOG502T289">
    <property type="taxonomic scope" value="Eukaryota"/>
</dbReference>
<dbReference type="PANTHER" id="PTHR11691">
    <property type="entry name" value="TYPE I INTERFERON"/>
    <property type="match status" value="1"/>
</dbReference>
<evidence type="ECO:0000256" key="6">
    <source>
        <dbReference type="ARBA" id="ARBA00023157"/>
    </source>
</evidence>
<dbReference type="GeneTree" id="ENSGT01000000214430"/>
<sequence length="200" mass="23074">MILLLPLLTALVLCCYVPAGSARCDLPQNFILLSRKILELLDQMRRISTFLCLKDRRDFRFPKEMMTGNQVQEAQAIWVLHGMLQQILTLFYTEHASAAWNGALLDQLHSLLYQQLEAMKICMVQEAGGEESALATEDLTLNHSWRTLMKYFQGISLYLEEKKYSDCAWEIVRVEIRRVVSFSLRLQQRLRSKNGDLGSS</sequence>
<dbReference type="EMBL" id="LR761063">
    <property type="protein sequence ID" value="CAB0000239.1"/>
    <property type="molecule type" value="Genomic_DNA"/>
</dbReference>
<evidence type="ECO:0000313" key="10">
    <source>
        <dbReference type="Ensembl" id="ENSCPOP00000017081.1"/>
    </source>
</evidence>
<dbReference type="RefSeq" id="XP_003479234.1">
    <property type="nucleotide sequence ID" value="XM_003479186.2"/>
</dbReference>
<dbReference type="SMART" id="SM00076">
    <property type="entry name" value="IFabd"/>
    <property type="match status" value="1"/>
</dbReference>
<evidence type="ECO:0000256" key="8">
    <source>
        <dbReference type="SAM" id="SignalP"/>
    </source>
</evidence>
<keyword evidence="6" id="KW-1015">Disulfide bond</keyword>
<dbReference type="SUPFAM" id="SSF47266">
    <property type="entry name" value="4-helical cytokines"/>
    <property type="match status" value="1"/>
</dbReference>
<dbReference type="Ensembl" id="ENSCPOT00000010469.3">
    <property type="protein sequence ID" value="ENSCPOP00000017081.1"/>
    <property type="gene ID" value="ENSCPOG00000010375.4"/>
</dbReference>
<keyword evidence="4" id="KW-0964">Secreted</keyword>
<name>H0W289_CAVPO</name>
<dbReference type="Proteomes" id="UP000005447">
    <property type="component" value="Unassembled WGS sequence"/>
</dbReference>
<accession>H0W289</accession>